<evidence type="ECO:0000256" key="7">
    <source>
        <dbReference type="PROSITE-ProRule" id="PRU00176"/>
    </source>
</evidence>
<dbReference type="Gene3D" id="3.30.70.330">
    <property type="match status" value="1"/>
</dbReference>
<comment type="caution">
    <text evidence="11">The sequence shown here is derived from an EMBL/GenBank/DDBJ whole genome shotgun (WGS) entry which is preliminary data.</text>
</comment>
<dbReference type="FunFam" id="2.40.100.10:FF:000013">
    <property type="entry name" value="Peptidyl-prolyl cis-trans isomerase"/>
    <property type="match status" value="1"/>
</dbReference>
<dbReference type="SUPFAM" id="SSF54928">
    <property type="entry name" value="RNA-binding domain, RBD"/>
    <property type="match status" value="1"/>
</dbReference>
<dbReference type="InterPro" id="IPR034168">
    <property type="entry name" value="PPIE_RRM"/>
</dbReference>
<sequence length="328" mass="35569">MANANLKNKSTIFIGGLDDNVTKDLLYAAFIPFGDIVEVQLPPDPSSHAQHRGFGFVEFESAVDASAAIDNMNMAEMHGKVIRVNIAKPMKGAAFLPGSKAVWSDEGWLKKYAGGGAPDDDEVVGDDDTEDNEDGKAKIAAAAKRVTQPDQDTEQEQQPPAKKTKTKASSSSLPKVYFDISISGTPQGRIIMELRSDICPKTAENFRQLCTHEKGFGFRSSTFHRVIPQFMCQGGDFTKHNGTGGKSIYGDKFADENFILLLSMANSGPNTNGSQFFITLAATSWLDNKHVVFGEVTQGLEIVRSMERVGHSSGKPSKRVVITDCGEV</sequence>
<evidence type="ECO:0000256" key="8">
    <source>
        <dbReference type="SAM" id="MobiDB-lite"/>
    </source>
</evidence>
<dbReference type="AlphaFoldDB" id="A0A507C4L5"/>
<dbReference type="GO" id="GO:0003755">
    <property type="term" value="F:peptidyl-prolyl cis-trans isomerase activity"/>
    <property type="evidence" value="ECO:0007669"/>
    <property type="project" value="UniProtKB-KW"/>
</dbReference>
<dbReference type="CDD" id="cd01926">
    <property type="entry name" value="cyclophilin_ABH_like"/>
    <property type="match status" value="1"/>
</dbReference>
<dbReference type="OrthoDB" id="407442at2759"/>
<organism evidence="11 12">
    <name type="scientific">Synchytrium microbalum</name>
    <dbReference type="NCBI Taxonomy" id="1806994"/>
    <lineage>
        <taxon>Eukaryota</taxon>
        <taxon>Fungi</taxon>
        <taxon>Fungi incertae sedis</taxon>
        <taxon>Chytridiomycota</taxon>
        <taxon>Chytridiomycota incertae sedis</taxon>
        <taxon>Chytridiomycetes</taxon>
        <taxon>Synchytriales</taxon>
        <taxon>Synchytriaceae</taxon>
        <taxon>Synchytrium</taxon>
    </lineage>
</organism>
<evidence type="ECO:0000259" key="10">
    <source>
        <dbReference type="PROSITE" id="PS50102"/>
    </source>
</evidence>
<dbReference type="InterPro" id="IPR002130">
    <property type="entry name" value="Cyclophilin-type_PPIase_dom"/>
</dbReference>
<dbReference type="PRINTS" id="PR00153">
    <property type="entry name" value="CSAPPISMRASE"/>
</dbReference>
<dbReference type="SMART" id="SM00360">
    <property type="entry name" value="RRM"/>
    <property type="match status" value="1"/>
</dbReference>
<evidence type="ECO:0000256" key="4">
    <source>
        <dbReference type="ARBA" id="ARBA00023110"/>
    </source>
</evidence>
<dbReference type="EC" id="5.2.1.8" evidence="2"/>
<reference evidence="11 12" key="1">
    <citation type="journal article" date="2019" name="Sci. Rep.">
        <title>Comparative genomics of chytrid fungi reveal insights into the obligate biotrophic and pathogenic lifestyle of Synchytrium endobioticum.</title>
        <authorList>
            <person name="van de Vossenberg B.T.L.H."/>
            <person name="Warris S."/>
            <person name="Nguyen H.D.T."/>
            <person name="van Gent-Pelzer M.P.E."/>
            <person name="Joly D.L."/>
            <person name="van de Geest H.C."/>
            <person name="Bonants P.J.M."/>
            <person name="Smith D.S."/>
            <person name="Levesque C.A."/>
            <person name="van der Lee T.A.J."/>
        </authorList>
    </citation>
    <scope>NUCLEOTIDE SEQUENCE [LARGE SCALE GENOMIC DNA]</scope>
    <source>
        <strain evidence="11 12">JEL517</strain>
    </source>
</reference>
<keyword evidence="3 7" id="KW-0694">RNA-binding</keyword>
<accession>A0A507C4L5</accession>
<feature type="domain" description="RRM" evidence="10">
    <location>
        <begin position="10"/>
        <end position="89"/>
    </location>
</feature>
<gene>
    <name evidence="11" type="ORF">SmJEL517_g03216</name>
</gene>
<dbReference type="GO" id="GO:0003723">
    <property type="term" value="F:RNA binding"/>
    <property type="evidence" value="ECO:0007669"/>
    <property type="project" value="UniProtKB-UniRule"/>
</dbReference>
<evidence type="ECO:0000256" key="2">
    <source>
        <dbReference type="ARBA" id="ARBA00013194"/>
    </source>
</evidence>
<name>A0A507C4L5_9FUNG</name>
<dbReference type="InterPro" id="IPR012677">
    <property type="entry name" value="Nucleotide-bd_a/b_plait_sf"/>
</dbReference>
<feature type="compositionally biased region" description="Acidic residues" evidence="8">
    <location>
        <begin position="118"/>
        <end position="133"/>
    </location>
</feature>
<dbReference type="InterPro" id="IPR020892">
    <property type="entry name" value="Cyclophilin-type_PPIase_CS"/>
</dbReference>
<dbReference type="Pfam" id="PF00076">
    <property type="entry name" value="RRM_1"/>
    <property type="match status" value="1"/>
</dbReference>
<keyword evidence="12" id="KW-1185">Reference proteome</keyword>
<feature type="region of interest" description="Disordered" evidence="8">
    <location>
        <begin position="114"/>
        <end position="170"/>
    </location>
</feature>
<dbReference type="PROSITE" id="PS50102">
    <property type="entry name" value="RRM"/>
    <property type="match status" value="1"/>
</dbReference>
<dbReference type="GO" id="GO:0016018">
    <property type="term" value="F:cyclosporin A binding"/>
    <property type="evidence" value="ECO:0007669"/>
    <property type="project" value="TreeGrafter"/>
</dbReference>
<dbReference type="InterPro" id="IPR035979">
    <property type="entry name" value="RBD_domain_sf"/>
</dbReference>
<dbReference type="Gene3D" id="2.40.100.10">
    <property type="entry name" value="Cyclophilin-like"/>
    <property type="match status" value="1"/>
</dbReference>
<evidence type="ECO:0000256" key="3">
    <source>
        <dbReference type="ARBA" id="ARBA00022884"/>
    </source>
</evidence>
<feature type="compositionally biased region" description="Low complexity" evidence="8">
    <location>
        <begin position="156"/>
        <end position="170"/>
    </location>
</feature>
<evidence type="ECO:0000313" key="11">
    <source>
        <dbReference type="EMBL" id="TPX34049.1"/>
    </source>
</evidence>
<evidence type="ECO:0000256" key="1">
    <source>
        <dbReference type="ARBA" id="ARBA00000971"/>
    </source>
</evidence>
<dbReference type="PROSITE" id="PS50072">
    <property type="entry name" value="CSA_PPIASE_2"/>
    <property type="match status" value="1"/>
</dbReference>
<comment type="catalytic activity">
    <reaction evidence="1">
        <text>[protein]-peptidylproline (omega=180) = [protein]-peptidylproline (omega=0)</text>
        <dbReference type="Rhea" id="RHEA:16237"/>
        <dbReference type="Rhea" id="RHEA-COMP:10747"/>
        <dbReference type="Rhea" id="RHEA-COMP:10748"/>
        <dbReference type="ChEBI" id="CHEBI:83833"/>
        <dbReference type="ChEBI" id="CHEBI:83834"/>
        <dbReference type="EC" id="5.2.1.8"/>
    </reaction>
</comment>
<keyword evidence="4" id="KW-0697">Rotamase</keyword>
<keyword evidence="5" id="KW-0413">Isomerase</keyword>
<dbReference type="GeneID" id="42004441"/>
<dbReference type="Pfam" id="PF00160">
    <property type="entry name" value="Pro_isomerase"/>
    <property type="match status" value="1"/>
</dbReference>
<evidence type="ECO:0000256" key="6">
    <source>
        <dbReference type="ARBA" id="ARBA00049785"/>
    </source>
</evidence>
<dbReference type="EMBL" id="QEAO01000016">
    <property type="protein sequence ID" value="TPX34049.1"/>
    <property type="molecule type" value="Genomic_DNA"/>
</dbReference>
<dbReference type="InterPro" id="IPR029000">
    <property type="entry name" value="Cyclophilin-like_dom_sf"/>
</dbReference>
<dbReference type="InterPro" id="IPR000504">
    <property type="entry name" value="RRM_dom"/>
</dbReference>
<protein>
    <recommendedName>
        <fullName evidence="2">peptidylprolyl isomerase</fullName>
        <ecNumber evidence="2">5.2.1.8</ecNumber>
    </recommendedName>
    <alternativeName>
        <fullName evidence="6">Cyclophilin E</fullName>
    </alternativeName>
</protein>
<dbReference type="CDD" id="cd12347">
    <property type="entry name" value="RRM_PPIE"/>
    <property type="match status" value="1"/>
</dbReference>
<dbReference type="STRING" id="1806994.A0A507C4L5"/>
<dbReference type="SUPFAM" id="SSF50891">
    <property type="entry name" value="Cyclophilin-like"/>
    <property type="match status" value="1"/>
</dbReference>
<dbReference type="PANTHER" id="PTHR11071">
    <property type="entry name" value="PEPTIDYL-PROLYL CIS-TRANS ISOMERASE"/>
    <property type="match status" value="1"/>
</dbReference>
<dbReference type="GO" id="GO:0006457">
    <property type="term" value="P:protein folding"/>
    <property type="evidence" value="ECO:0007669"/>
    <property type="project" value="InterPro"/>
</dbReference>
<dbReference type="GO" id="GO:0005739">
    <property type="term" value="C:mitochondrion"/>
    <property type="evidence" value="ECO:0007669"/>
    <property type="project" value="TreeGrafter"/>
</dbReference>
<evidence type="ECO:0000313" key="12">
    <source>
        <dbReference type="Proteomes" id="UP000319731"/>
    </source>
</evidence>
<feature type="domain" description="PPIase cyclophilin-type" evidence="9">
    <location>
        <begin position="177"/>
        <end position="327"/>
    </location>
</feature>
<dbReference type="RefSeq" id="XP_031024891.1">
    <property type="nucleotide sequence ID" value="XM_031169144.1"/>
</dbReference>
<proteinExistence type="predicted"/>
<dbReference type="PROSITE" id="PS00170">
    <property type="entry name" value="CSA_PPIASE_1"/>
    <property type="match status" value="1"/>
</dbReference>
<dbReference type="PANTHER" id="PTHR11071:SF561">
    <property type="entry name" value="PEPTIDYL-PROLYL CIS-TRANS ISOMERASE D-RELATED"/>
    <property type="match status" value="1"/>
</dbReference>
<dbReference type="Proteomes" id="UP000319731">
    <property type="component" value="Unassembled WGS sequence"/>
</dbReference>
<evidence type="ECO:0000256" key="5">
    <source>
        <dbReference type="ARBA" id="ARBA00023235"/>
    </source>
</evidence>
<evidence type="ECO:0000259" key="9">
    <source>
        <dbReference type="PROSITE" id="PS50072"/>
    </source>
</evidence>